<reference evidence="2 3" key="1">
    <citation type="submission" date="2020-11" db="EMBL/GenBank/DDBJ databases">
        <title>Arthrobacter antarcticus sp. nov., isolated from Antarctic Soil.</title>
        <authorList>
            <person name="Li J."/>
        </authorList>
    </citation>
    <scope>NUCLEOTIDE SEQUENCE [LARGE SCALE GENOMIC DNA]</scope>
    <source>
        <strain evidence="2 3">Z1-20</strain>
    </source>
</reference>
<evidence type="ECO:0000313" key="3">
    <source>
        <dbReference type="Proteomes" id="UP000655366"/>
    </source>
</evidence>
<gene>
    <name evidence="2" type="ORF">IV500_04665</name>
</gene>
<protein>
    <recommendedName>
        <fullName evidence="1">Polynucleotide kinase PNKP phosphatase domain-containing protein</fullName>
    </recommendedName>
</protein>
<feature type="domain" description="Polynucleotide kinase PNKP phosphatase" evidence="1">
    <location>
        <begin position="53"/>
        <end position="148"/>
    </location>
</feature>
<organism evidence="2 3">
    <name type="scientific">Arthrobacter terrae</name>
    <dbReference type="NCBI Taxonomy" id="2935737"/>
    <lineage>
        <taxon>Bacteria</taxon>
        <taxon>Bacillati</taxon>
        <taxon>Actinomycetota</taxon>
        <taxon>Actinomycetes</taxon>
        <taxon>Micrococcales</taxon>
        <taxon>Micrococcaceae</taxon>
        <taxon>Arthrobacter</taxon>
    </lineage>
</organism>
<evidence type="ECO:0000313" key="2">
    <source>
        <dbReference type="EMBL" id="MBG0738710.1"/>
    </source>
</evidence>
<name>A0A931CM57_9MICC</name>
<dbReference type="Pfam" id="PF25109">
    <property type="entry name" value="HAD_PNKP"/>
    <property type="match status" value="1"/>
</dbReference>
<dbReference type="InterPro" id="IPR056782">
    <property type="entry name" value="HAD_PNKP"/>
</dbReference>
<dbReference type="EMBL" id="JADNYM010000005">
    <property type="protein sequence ID" value="MBG0738710.1"/>
    <property type="molecule type" value="Genomic_DNA"/>
</dbReference>
<evidence type="ECO:0000259" key="1">
    <source>
        <dbReference type="Pfam" id="PF25109"/>
    </source>
</evidence>
<dbReference type="AlphaFoldDB" id="A0A931CM57"/>
<dbReference type="Gene3D" id="3.40.50.1000">
    <property type="entry name" value="HAD superfamily/HAD-like"/>
    <property type="match status" value="1"/>
</dbReference>
<keyword evidence="3" id="KW-1185">Reference proteome</keyword>
<sequence>MVIMRSLPEAVIFSFSGTLVDTTRISHLVAGHHPACDAPAADLFQLEVVSCPPVQQVARLLKIERGVGRIVVLVAADRDHYRPHIQSWLDLNGLAVDEMHLRSVSDHRPDALTKTELVSVLQERYEIVHAYEDRTDVARAYERLGIGVTLTRGVTEIARDAAAA</sequence>
<comment type="caution">
    <text evidence="2">The sequence shown here is derived from an EMBL/GenBank/DDBJ whole genome shotgun (WGS) entry which is preliminary data.</text>
</comment>
<dbReference type="Proteomes" id="UP000655366">
    <property type="component" value="Unassembled WGS sequence"/>
</dbReference>
<dbReference type="InterPro" id="IPR023214">
    <property type="entry name" value="HAD_sf"/>
</dbReference>
<dbReference type="SUPFAM" id="SSF56784">
    <property type="entry name" value="HAD-like"/>
    <property type="match status" value="1"/>
</dbReference>
<accession>A0A931CM57</accession>
<dbReference type="InterPro" id="IPR036412">
    <property type="entry name" value="HAD-like_sf"/>
</dbReference>
<proteinExistence type="predicted"/>